<evidence type="ECO:0000313" key="6">
    <source>
        <dbReference type="EMBL" id="CCI83144.1"/>
    </source>
</evidence>
<comment type="similarity">
    <text evidence="1">Belongs to the ABC transporter superfamily.</text>
</comment>
<dbReference type="PIRSF" id="PIRSF039085">
    <property type="entry name" value="ABC_ATPase_HisP"/>
    <property type="match status" value="1"/>
</dbReference>
<gene>
    <name evidence="6" type="ORF">BN46_0396</name>
    <name evidence="7" type="ORF">HMPREF9719_00089</name>
</gene>
<reference evidence="6 9" key="1">
    <citation type="journal article" date="2012" name="J. Bacteriol.">
        <title>Draft Genome Sequence of Turicella otitidis ATCC 51513, Isolated from Middle Ear Fluid from a Child with Otitis Media.</title>
        <authorList>
            <person name="Brinkrolf K."/>
            <person name="Schneider J."/>
            <person name="Knecht M."/>
            <person name="Ruckert C."/>
            <person name="Tauch A."/>
        </authorList>
    </citation>
    <scope>NUCLEOTIDE SEQUENCE [LARGE SCALE GENOMIC DNA]</scope>
    <source>
        <strain evidence="6 9">ATCC 51513</strain>
    </source>
</reference>
<dbReference type="GO" id="GO:0015424">
    <property type="term" value="F:ABC-type amino acid transporter activity"/>
    <property type="evidence" value="ECO:0007669"/>
    <property type="project" value="InterPro"/>
</dbReference>
<comment type="caution">
    <text evidence="6">The sequence shown here is derived from an EMBL/GenBank/DDBJ whole genome shotgun (WGS) entry which is preliminary data.</text>
</comment>
<dbReference type="EMBL" id="AHAE01000005">
    <property type="protein sequence ID" value="EJZ82978.1"/>
    <property type="molecule type" value="Genomic_DNA"/>
</dbReference>
<dbReference type="Proteomes" id="UP000011016">
    <property type="component" value="Unassembled WGS sequence"/>
</dbReference>
<evidence type="ECO:0000256" key="3">
    <source>
        <dbReference type="ARBA" id="ARBA00022741"/>
    </source>
</evidence>
<keyword evidence="3" id="KW-0547">Nucleotide-binding</keyword>
<evidence type="ECO:0000256" key="2">
    <source>
        <dbReference type="ARBA" id="ARBA00022448"/>
    </source>
</evidence>
<dbReference type="InterPro" id="IPR003439">
    <property type="entry name" value="ABC_transporter-like_ATP-bd"/>
</dbReference>
<evidence type="ECO:0000313" key="9">
    <source>
        <dbReference type="Proteomes" id="UP000011016"/>
    </source>
</evidence>
<dbReference type="Pfam" id="PF00005">
    <property type="entry name" value="ABC_tran"/>
    <property type="match status" value="1"/>
</dbReference>
<dbReference type="Gene3D" id="3.40.50.300">
    <property type="entry name" value="P-loop containing nucleotide triphosphate hydrolases"/>
    <property type="match status" value="1"/>
</dbReference>
<dbReference type="PROSITE" id="PS50893">
    <property type="entry name" value="ABC_TRANSPORTER_2"/>
    <property type="match status" value="1"/>
</dbReference>
<dbReference type="GO" id="GO:0016887">
    <property type="term" value="F:ATP hydrolysis activity"/>
    <property type="evidence" value="ECO:0007669"/>
    <property type="project" value="InterPro"/>
</dbReference>
<dbReference type="OrthoDB" id="4398079at2"/>
<dbReference type="InterPro" id="IPR017871">
    <property type="entry name" value="ABC_transporter-like_CS"/>
</dbReference>
<evidence type="ECO:0000313" key="7">
    <source>
        <dbReference type="EMBL" id="EJZ82978.1"/>
    </source>
</evidence>
<dbReference type="EMBL" id="CAJZ01000053">
    <property type="protein sequence ID" value="CCI83144.1"/>
    <property type="molecule type" value="Genomic_DNA"/>
</dbReference>
<dbReference type="InterPro" id="IPR030679">
    <property type="entry name" value="ABC_ATPase_HisP-typ"/>
</dbReference>
<dbReference type="PANTHER" id="PTHR43166:SF4">
    <property type="entry name" value="PHOSPHONATES IMPORT ATP-BINDING PROTEIN PHNC"/>
    <property type="match status" value="1"/>
</dbReference>
<dbReference type="EC" id="3.6.3.-" evidence="6"/>
<organism evidence="6 9">
    <name type="scientific">Corynebacterium otitidis ATCC 51513</name>
    <dbReference type="NCBI Taxonomy" id="883169"/>
    <lineage>
        <taxon>Bacteria</taxon>
        <taxon>Bacillati</taxon>
        <taxon>Actinomycetota</taxon>
        <taxon>Actinomycetes</taxon>
        <taxon>Mycobacteriales</taxon>
        <taxon>Corynebacteriaceae</taxon>
        <taxon>Corynebacterium</taxon>
    </lineage>
</organism>
<keyword evidence="4" id="KW-0067">ATP-binding</keyword>
<dbReference type="eggNOG" id="COG1126">
    <property type="taxonomic scope" value="Bacteria"/>
</dbReference>
<dbReference type="SMART" id="SM00382">
    <property type="entry name" value="AAA"/>
    <property type="match status" value="1"/>
</dbReference>
<dbReference type="RefSeq" id="WP_004599979.1">
    <property type="nucleotide sequence ID" value="NZ_HF541865.1"/>
</dbReference>
<dbReference type="GO" id="GO:0005524">
    <property type="term" value="F:ATP binding"/>
    <property type="evidence" value="ECO:0007669"/>
    <property type="project" value="UniProtKB-KW"/>
</dbReference>
<dbReference type="InterPro" id="IPR050086">
    <property type="entry name" value="MetN_ABC_transporter-like"/>
</dbReference>
<proteinExistence type="inferred from homology"/>
<dbReference type="InterPro" id="IPR027417">
    <property type="entry name" value="P-loop_NTPase"/>
</dbReference>
<sequence length="251" mass="27019">MTTPLIELEDVALRYPGGPTALDHVSLSVAPSEVVAIVGPSGSGKSTLLRAVNGLAAIDSGTIRLRGEATVGPGVGEPPWRTIRQDVGMVFQSYELFPHLSVVDNLTLAPKLARRGDKEELKERAHALLRRVGLGDRAGSRPGQLSGGQKQRVAIVRALMMRPAALLLDEITAALDPEMVAEVLHVVSELAEEGMTMLVVTHELSFARAVADRVVFMDDGAIVEEGEPEAFFTRPATERARAFLEQILPFE</sequence>
<dbReference type="Proteomes" id="UP000006078">
    <property type="component" value="Unassembled WGS sequence"/>
</dbReference>
<feature type="domain" description="ABC transporter" evidence="5">
    <location>
        <begin position="6"/>
        <end position="244"/>
    </location>
</feature>
<dbReference type="SUPFAM" id="SSF52540">
    <property type="entry name" value="P-loop containing nucleoside triphosphate hydrolases"/>
    <property type="match status" value="1"/>
</dbReference>
<keyword evidence="2" id="KW-0813">Transport</keyword>
<keyword evidence="6" id="KW-0378">Hydrolase</keyword>
<evidence type="ECO:0000313" key="8">
    <source>
        <dbReference type="Proteomes" id="UP000006078"/>
    </source>
</evidence>
<dbReference type="PATRIC" id="fig|883169.3.peg.84"/>
<reference evidence="7 8" key="2">
    <citation type="submission" date="2012-08" db="EMBL/GenBank/DDBJ databases">
        <title>The Genome Sequence of Turicella otitidis ATCC 51513.</title>
        <authorList>
            <consortium name="The Broad Institute Genome Sequencing Platform"/>
            <person name="Earl A."/>
            <person name="Ward D."/>
            <person name="Feldgarden M."/>
            <person name="Gevers D."/>
            <person name="Huys G."/>
            <person name="Walker B."/>
            <person name="Young S.K."/>
            <person name="Zeng Q."/>
            <person name="Gargeya S."/>
            <person name="Fitzgerald M."/>
            <person name="Haas B."/>
            <person name="Abouelleil A."/>
            <person name="Alvarado L."/>
            <person name="Arachchi H.M."/>
            <person name="Berlin A.M."/>
            <person name="Chapman S.B."/>
            <person name="Goldberg J."/>
            <person name="Griggs A."/>
            <person name="Gujja S."/>
            <person name="Hansen M."/>
            <person name="Howarth C."/>
            <person name="Imamovic A."/>
            <person name="Larimer J."/>
            <person name="McCowen C."/>
            <person name="Montmayeur A."/>
            <person name="Murphy C."/>
            <person name="Neiman D."/>
            <person name="Pearson M."/>
            <person name="Priest M."/>
            <person name="Roberts A."/>
            <person name="Saif S."/>
            <person name="Shea T."/>
            <person name="Sisk P."/>
            <person name="Sykes S."/>
            <person name="Wortman J."/>
            <person name="Nusbaum C."/>
            <person name="Birren B."/>
        </authorList>
    </citation>
    <scope>NUCLEOTIDE SEQUENCE [LARGE SCALE GENOMIC DNA]</scope>
    <source>
        <strain evidence="7 8">ATCC 51513</strain>
    </source>
</reference>
<name>I7LBI8_9CORY</name>
<protein>
    <submittedName>
        <fullName evidence="6">ABC transporter</fullName>
        <ecNumber evidence="6">3.6.3.-</ecNumber>
    </submittedName>
</protein>
<dbReference type="PANTHER" id="PTHR43166">
    <property type="entry name" value="AMINO ACID IMPORT ATP-BINDING PROTEIN"/>
    <property type="match status" value="1"/>
</dbReference>
<evidence type="ECO:0000256" key="4">
    <source>
        <dbReference type="ARBA" id="ARBA00022840"/>
    </source>
</evidence>
<dbReference type="HOGENOM" id="CLU_000604_1_22_11"/>
<dbReference type="InterPro" id="IPR003593">
    <property type="entry name" value="AAA+_ATPase"/>
</dbReference>
<dbReference type="STRING" id="29321.AAV33_06645"/>
<keyword evidence="8" id="KW-1185">Reference proteome</keyword>
<dbReference type="PROSITE" id="PS00211">
    <property type="entry name" value="ABC_TRANSPORTER_1"/>
    <property type="match status" value="1"/>
</dbReference>
<evidence type="ECO:0000259" key="5">
    <source>
        <dbReference type="PROSITE" id="PS50893"/>
    </source>
</evidence>
<dbReference type="AlphaFoldDB" id="I7LBI8"/>
<evidence type="ECO:0000256" key="1">
    <source>
        <dbReference type="ARBA" id="ARBA00005417"/>
    </source>
</evidence>
<accession>I7LBI8</accession>